<dbReference type="PANTHER" id="PTHR31891">
    <property type="entry name" value="FORMAMIDASE C869.04-RELATED"/>
    <property type="match status" value="1"/>
</dbReference>
<dbReference type="SUPFAM" id="SSF141130">
    <property type="entry name" value="Acetamidase/Formamidase-like"/>
    <property type="match status" value="1"/>
</dbReference>
<dbReference type="Proteomes" id="UP000053411">
    <property type="component" value="Unassembled WGS sequence"/>
</dbReference>
<dbReference type="GeneID" id="27708401"/>
<dbReference type="AlphaFoldDB" id="A0A0D2K5L3"/>
<dbReference type="GO" id="GO:0008270">
    <property type="term" value="F:zinc ion binding"/>
    <property type="evidence" value="ECO:0007669"/>
    <property type="project" value="InterPro"/>
</dbReference>
<keyword evidence="4" id="KW-1185">Reference proteome</keyword>
<dbReference type="EMBL" id="KN848065">
    <property type="protein sequence ID" value="KIY01103.1"/>
    <property type="molecule type" value="Genomic_DNA"/>
</dbReference>
<dbReference type="GO" id="GO:0003677">
    <property type="term" value="F:DNA binding"/>
    <property type="evidence" value="ECO:0007669"/>
    <property type="project" value="InterPro"/>
</dbReference>
<organism evidence="3 4">
    <name type="scientific">Fonsecaea multimorphosa CBS 102226</name>
    <dbReference type="NCBI Taxonomy" id="1442371"/>
    <lineage>
        <taxon>Eukaryota</taxon>
        <taxon>Fungi</taxon>
        <taxon>Dikarya</taxon>
        <taxon>Ascomycota</taxon>
        <taxon>Pezizomycotina</taxon>
        <taxon>Eurotiomycetes</taxon>
        <taxon>Chaetothyriomycetidae</taxon>
        <taxon>Chaetothyriales</taxon>
        <taxon>Herpotrichiellaceae</taxon>
        <taxon>Fonsecaea</taxon>
    </lineage>
</organism>
<reference evidence="3 4" key="1">
    <citation type="submission" date="2015-01" db="EMBL/GenBank/DDBJ databases">
        <title>The Genome Sequence of Fonsecaea multimorphosa CBS 102226.</title>
        <authorList>
            <consortium name="The Broad Institute Genomics Platform"/>
            <person name="Cuomo C."/>
            <person name="de Hoog S."/>
            <person name="Gorbushina A."/>
            <person name="Stielow B."/>
            <person name="Teixiera M."/>
            <person name="Abouelleil A."/>
            <person name="Chapman S.B."/>
            <person name="Priest M."/>
            <person name="Young S.K."/>
            <person name="Wortman J."/>
            <person name="Nusbaum C."/>
            <person name="Birren B."/>
        </authorList>
    </citation>
    <scope>NUCLEOTIDE SEQUENCE [LARGE SCALE GENOMIC DNA]</scope>
    <source>
        <strain evidence="3 4">CBS 102226</strain>
    </source>
</reference>
<dbReference type="GO" id="GO:0006351">
    <property type="term" value="P:DNA-templated transcription"/>
    <property type="evidence" value="ECO:0007669"/>
    <property type="project" value="InterPro"/>
</dbReference>
<dbReference type="CDD" id="cd12148">
    <property type="entry name" value="fungal_TF_MHR"/>
    <property type="match status" value="1"/>
</dbReference>
<dbReference type="InterPro" id="IPR004304">
    <property type="entry name" value="FmdA_AmdA"/>
</dbReference>
<feature type="domain" description="Xylanolytic transcriptional activator regulatory" evidence="2">
    <location>
        <begin position="382"/>
        <end position="534"/>
    </location>
</feature>
<dbReference type="STRING" id="1442371.A0A0D2K5L3"/>
<dbReference type="Pfam" id="PF04082">
    <property type="entry name" value="Fungal_trans"/>
    <property type="match status" value="1"/>
</dbReference>
<dbReference type="OrthoDB" id="3335528at2759"/>
<evidence type="ECO:0000313" key="3">
    <source>
        <dbReference type="EMBL" id="KIY01103.1"/>
    </source>
</evidence>
<evidence type="ECO:0000313" key="4">
    <source>
        <dbReference type="Proteomes" id="UP000053411"/>
    </source>
</evidence>
<dbReference type="Gene3D" id="2.60.120.580">
    <property type="entry name" value="Acetamidase/Formamidase-like domains"/>
    <property type="match status" value="2"/>
</dbReference>
<dbReference type="InterPro" id="IPR007219">
    <property type="entry name" value="XnlR_reg_dom"/>
</dbReference>
<dbReference type="Pfam" id="PF03069">
    <property type="entry name" value="FmdA_AmdA"/>
    <property type="match status" value="2"/>
</dbReference>
<proteinExistence type="predicted"/>
<accession>A0A0D2K5L3</accession>
<dbReference type="GO" id="GO:0016811">
    <property type="term" value="F:hydrolase activity, acting on carbon-nitrogen (but not peptide) bonds, in linear amides"/>
    <property type="evidence" value="ECO:0007669"/>
    <property type="project" value="InterPro"/>
</dbReference>
<protein>
    <recommendedName>
        <fullName evidence="2">Xylanolytic transcriptional activator regulatory domain-containing protein</fullName>
    </recommendedName>
</protein>
<dbReference type="Gene3D" id="3.10.28.20">
    <property type="entry name" value="Acetamidase/Formamidase-like domains"/>
    <property type="match status" value="1"/>
</dbReference>
<name>A0A0D2K5L3_9EURO</name>
<sequence length="911" mass="101560">MAPADIGQSSIHFKWSKKIPPVLTVRSGAELTFSMLDGLNNQITPANACSIGAKVDFSQADPAFGPVAVEGAEPGDTLRIDILELTPATYGWTCILPGFGLLQDEFPDPHVEIWDLSEIATKRHVVFRPGIQVPVNPFLGVMGVAPPDDQDYSTIPPHHFGGNIDCKHVTVGASLFLPVQAPGALFSCGDGHVAQGDGEVCGTAIETPMTARLRLTVEKGKPWVKSPNYVTRPQLADTEARGQEYAVVGIDADLHEATRKAVRGAIEWLVAEKSLTRVEAYMLCSIVGDLKILEAVDMPHYAVAMAGSTQLRAIQERLEHLTNAIEINTRTRIANVIERPSTGHPERDVTEPPSPAATSLTHLISQSTSEHIPGDVAIEAIECYFRHFDNQPYPLLSNLDEQILPTPDDLPPAVLYAMVALTLPACQRTLSTDAALRKEIYDFCSQSAWTFLCQQYSLFDFDVAYFQALCLLAQADFAAGKTDRARSQVSLGLTLAQTQGMLGTPVASKPSSTITPAESAIAWTLFMMDRIFATGSLSNPCPLSAFRLPVYQYGPCRPGFTNNTSIPFMLGDSMTKRSFAASESITAVTIELLDIWQDVITHIFRSLLTEVTPFWQNESSRAKIQTRLLEFELRKLSLSLTAEYRSPTRVLTEPKLQKYYAARLFMHILHTGTLCCMNHPFIIYTSTQHLQGHVPWSFLQNSYKISTINSNWIVRLIADMEKSNLTLHDPFVGYLVAIAATIQLDKSIHTSSEVAKPAKQRFEKCRDFVRKMAEWWPSMENTANMLDQLHARLETRNTMTYVEDEYDGMAPPRRVREVALPEEDMRLMWSLFDYSALSGSQEPHPFRSADVGSNEFYNSTVISEARHDDQVPSATWDDILDFDLHQEGMDDWLLFGRQWTTYYPLHTDMLQ</sequence>
<dbReference type="VEuPathDB" id="FungiDB:Z520_02655"/>
<evidence type="ECO:0000256" key="1">
    <source>
        <dbReference type="ARBA" id="ARBA00023242"/>
    </source>
</evidence>
<evidence type="ECO:0000259" key="2">
    <source>
        <dbReference type="Pfam" id="PF04082"/>
    </source>
</evidence>
<gene>
    <name evidence="3" type="ORF">Z520_02655</name>
</gene>
<dbReference type="PANTHER" id="PTHR31891:SF1">
    <property type="entry name" value="FORMAMIDASE C869.04-RELATED"/>
    <property type="match status" value="1"/>
</dbReference>
<keyword evidence="1" id="KW-0539">Nucleus</keyword>
<dbReference type="RefSeq" id="XP_016635225.1">
    <property type="nucleotide sequence ID" value="XM_016773168.1"/>
</dbReference>